<dbReference type="OrthoDB" id="3335358at2759"/>
<dbReference type="AlphaFoldDB" id="A0A218Z1H0"/>
<evidence type="ECO:0000313" key="1">
    <source>
        <dbReference type="EMBL" id="OWP01889.1"/>
    </source>
</evidence>
<evidence type="ECO:0000313" key="2">
    <source>
        <dbReference type="Proteomes" id="UP000242519"/>
    </source>
</evidence>
<dbReference type="PANTHER" id="PTHR34129:SF1">
    <property type="entry name" value="DUF952 DOMAIN-CONTAINING PROTEIN"/>
    <property type="match status" value="1"/>
</dbReference>
<sequence>MCNSTPSPLPEYIYKILPSSPAPPVPLPISLPLSALDAQDNFMHFSTSSQLLGTLRNFFSSEAQVYILRVPYERVAKFVLWEDTKGKGPDESSGRWDVEGSRGFFPHVYANAGPGTGDRGLKLGRDEVESVGMWKKAGEMWSPKGWPFGEDVPKE</sequence>
<comment type="caution">
    <text evidence="1">The sequence shown here is derived from an EMBL/GenBank/DDBJ whole genome shotgun (WGS) entry which is preliminary data.</text>
</comment>
<dbReference type="EMBL" id="MZNU01000257">
    <property type="protein sequence ID" value="OWP01889.1"/>
    <property type="molecule type" value="Genomic_DNA"/>
</dbReference>
<dbReference type="Proteomes" id="UP000242519">
    <property type="component" value="Unassembled WGS sequence"/>
</dbReference>
<keyword evidence="2" id="KW-1185">Reference proteome</keyword>
<organism evidence="1 2">
    <name type="scientific">Diplocarpon coronariae</name>
    <dbReference type="NCBI Taxonomy" id="2795749"/>
    <lineage>
        <taxon>Eukaryota</taxon>
        <taxon>Fungi</taxon>
        <taxon>Dikarya</taxon>
        <taxon>Ascomycota</taxon>
        <taxon>Pezizomycotina</taxon>
        <taxon>Leotiomycetes</taxon>
        <taxon>Helotiales</taxon>
        <taxon>Drepanopezizaceae</taxon>
        <taxon>Diplocarpon</taxon>
    </lineage>
</organism>
<accession>A0A218Z1H0</accession>
<dbReference type="PANTHER" id="PTHR34129">
    <property type="entry name" value="BLR1139 PROTEIN"/>
    <property type="match status" value="1"/>
</dbReference>
<dbReference type="Gene3D" id="3.20.170.20">
    <property type="entry name" value="Protein of unknown function DUF952"/>
    <property type="match status" value="1"/>
</dbReference>
<dbReference type="Pfam" id="PF06108">
    <property type="entry name" value="DUF952"/>
    <property type="match status" value="1"/>
</dbReference>
<dbReference type="InParanoid" id="A0A218Z1H0"/>
<dbReference type="InterPro" id="IPR009297">
    <property type="entry name" value="DUF952"/>
</dbReference>
<reference evidence="1 2" key="1">
    <citation type="submission" date="2017-04" db="EMBL/GenBank/DDBJ databases">
        <title>Draft genome sequence of Marssonina coronaria NL1: causal agent of apple blotch.</title>
        <authorList>
            <person name="Cheng Q."/>
        </authorList>
    </citation>
    <scope>NUCLEOTIDE SEQUENCE [LARGE SCALE GENOMIC DNA]</scope>
    <source>
        <strain evidence="1 2">NL1</strain>
    </source>
</reference>
<dbReference type="STRING" id="503106.A0A218Z1H0"/>
<proteinExistence type="predicted"/>
<gene>
    <name evidence="1" type="ORF">B2J93_4739</name>
</gene>
<dbReference type="SUPFAM" id="SSF56399">
    <property type="entry name" value="ADP-ribosylation"/>
    <property type="match status" value="1"/>
</dbReference>
<protein>
    <submittedName>
        <fullName evidence="1">Uncharacterized protein</fullName>
    </submittedName>
</protein>
<name>A0A218Z1H0_9HELO</name>